<protein>
    <recommendedName>
        <fullName evidence="3">F-box domain-containing protein</fullName>
    </recommendedName>
</protein>
<dbReference type="SUPFAM" id="SSF81383">
    <property type="entry name" value="F-box domain"/>
    <property type="match status" value="1"/>
</dbReference>
<evidence type="ECO:0008006" key="3">
    <source>
        <dbReference type="Google" id="ProtNLM"/>
    </source>
</evidence>
<dbReference type="Proteomes" id="UP000703661">
    <property type="component" value="Unassembled WGS sequence"/>
</dbReference>
<name>A0A9P6T4I0_9FUNG</name>
<organism evidence="1 2">
    <name type="scientific">Entomortierella chlamydospora</name>
    <dbReference type="NCBI Taxonomy" id="101097"/>
    <lineage>
        <taxon>Eukaryota</taxon>
        <taxon>Fungi</taxon>
        <taxon>Fungi incertae sedis</taxon>
        <taxon>Mucoromycota</taxon>
        <taxon>Mortierellomycotina</taxon>
        <taxon>Mortierellomycetes</taxon>
        <taxon>Mortierellales</taxon>
        <taxon>Mortierellaceae</taxon>
        <taxon>Entomortierella</taxon>
    </lineage>
</organism>
<reference evidence="1" key="1">
    <citation type="journal article" date="2020" name="Fungal Divers.">
        <title>Resolving the Mortierellaceae phylogeny through synthesis of multi-gene phylogenetics and phylogenomics.</title>
        <authorList>
            <person name="Vandepol N."/>
            <person name="Liber J."/>
            <person name="Desiro A."/>
            <person name="Na H."/>
            <person name="Kennedy M."/>
            <person name="Barry K."/>
            <person name="Grigoriev I.V."/>
            <person name="Miller A.N."/>
            <person name="O'Donnell K."/>
            <person name="Stajich J.E."/>
            <person name="Bonito G."/>
        </authorList>
    </citation>
    <scope>NUCLEOTIDE SEQUENCE</scope>
    <source>
        <strain evidence="1">NRRL 2769</strain>
    </source>
</reference>
<comment type="caution">
    <text evidence="1">The sequence shown here is derived from an EMBL/GenBank/DDBJ whole genome shotgun (WGS) entry which is preliminary data.</text>
</comment>
<proteinExistence type="predicted"/>
<gene>
    <name evidence="1" type="ORF">BGZ80_004527</name>
</gene>
<dbReference type="EMBL" id="JAAAID010000023">
    <property type="protein sequence ID" value="KAG0024287.1"/>
    <property type="molecule type" value="Genomic_DNA"/>
</dbReference>
<evidence type="ECO:0000313" key="1">
    <source>
        <dbReference type="EMBL" id="KAG0024287.1"/>
    </source>
</evidence>
<dbReference type="AlphaFoldDB" id="A0A9P6T4I0"/>
<keyword evidence="2" id="KW-1185">Reference proteome</keyword>
<sequence length="376" mass="43512">MIDSLILRKALNIPEIRNRVSRFVTVKDAISCVRVCKTWSNTFVYPIWYSVDFKMHTTFEDLAADVVCKHGHYIRVINNILTLSQLNILLQPSIKNVRNLTIICKTAVRFRILFMDFIRNNSSNLQELDLTMDIPQNSQTLVSGPFLDEFQHTGVVKLVAPIEQIFMSDPNSVASAFRSSLLVHFPNLLHWQVYCLEGVLTVPVDRLKAETNVCCPKLTCIDTRRTSRQILYDFIVSVFQNMELITFAYNEISSDIILALLLHKTTITQVRAYRSSRTLLERDDLYYERDHFQELARALQLIPRSCPKLEVLEFEVHVMDMDHVEESLWICSELKVLRARIKGLDTAEKIGRALQLWVEGRKAEDEKKKSGEDKQC</sequence>
<evidence type="ECO:0000313" key="2">
    <source>
        <dbReference type="Proteomes" id="UP000703661"/>
    </source>
</evidence>
<accession>A0A9P6T4I0</accession>
<dbReference type="InterPro" id="IPR036047">
    <property type="entry name" value="F-box-like_dom_sf"/>
</dbReference>